<protein>
    <submittedName>
        <fullName evidence="1">Uncharacterized protein</fullName>
    </submittedName>
</protein>
<organism evidence="1 2">
    <name type="scientific">Microbacterium sediminis</name>
    <dbReference type="NCBI Taxonomy" id="904291"/>
    <lineage>
        <taxon>Bacteria</taxon>
        <taxon>Bacillati</taxon>
        <taxon>Actinomycetota</taxon>
        <taxon>Actinomycetes</taxon>
        <taxon>Micrococcales</taxon>
        <taxon>Microbacteriaceae</taxon>
        <taxon>Microbacterium</taxon>
    </lineage>
</organism>
<sequence length="311" mass="34167">MVRESVLAWVESPLQLLGAAEWAAAHDRRIDLAARVTPQVPETAEELIGRGAAFAEKQPYFGIPWRMLAAHTHWLIGDGFSGQFRLAAAVLRPRRITFLDDGLNTLALADAIAGSRPYRRPRIDERGLTTRLAPLVLDHVRRRSLAGAVDLFTAFPLGDARRAAVADFGLRVEAHRFDWLRGTTPSAAVARTLREDRIVLGSARSTDGLMSREAHLRWVEREARRGEVAYLPHRREPDDLLAAIAAIPRVRVVKLGLPVEVALAGLGRRLDVRTLLSSTLSTLPLVLEGTGSTITEAPIEATGERRMEAAS</sequence>
<gene>
    <name evidence="1" type="ORF">A7J15_02065</name>
</gene>
<dbReference type="RefSeq" id="WP_067023598.1">
    <property type="nucleotide sequence ID" value="NZ_CP038256.1"/>
</dbReference>
<dbReference type="Proteomes" id="UP000093355">
    <property type="component" value="Unassembled WGS sequence"/>
</dbReference>
<evidence type="ECO:0000313" key="1">
    <source>
        <dbReference type="EMBL" id="OCG75215.1"/>
    </source>
</evidence>
<accession>A0A1B9NF34</accession>
<name>A0A1B9NF34_9MICO</name>
<dbReference type="OrthoDB" id="3511915at2"/>
<reference evidence="1 2" key="1">
    <citation type="submission" date="2016-05" db="EMBL/GenBank/DDBJ databases">
        <authorList>
            <person name="Lavstsen T."/>
            <person name="Jespersen J.S."/>
        </authorList>
    </citation>
    <scope>NUCLEOTIDE SEQUENCE [LARGE SCALE GENOMIC DNA]</scope>
    <source>
        <strain evidence="1 2">YLB-01</strain>
    </source>
</reference>
<dbReference type="EMBL" id="LXMD01000013">
    <property type="protein sequence ID" value="OCG75215.1"/>
    <property type="molecule type" value="Genomic_DNA"/>
</dbReference>
<dbReference type="STRING" id="904291.A7J15_02065"/>
<keyword evidence="2" id="KW-1185">Reference proteome</keyword>
<proteinExistence type="predicted"/>
<evidence type="ECO:0000313" key="2">
    <source>
        <dbReference type="Proteomes" id="UP000093355"/>
    </source>
</evidence>
<comment type="caution">
    <text evidence="1">The sequence shown here is derived from an EMBL/GenBank/DDBJ whole genome shotgun (WGS) entry which is preliminary data.</text>
</comment>
<dbReference type="AlphaFoldDB" id="A0A1B9NF34"/>